<organism evidence="1 2">
    <name type="scientific">Symbiodinium pilosum</name>
    <name type="common">Dinoflagellate</name>
    <dbReference type="NCBI Taxonomy" id="2952"/>
    <lineage>
        <taxon>Eukaryota</taxon>
        <taxon>Sar</taxon>
        <taxon>Alveolata</taxon>
        <taxon>Dinophyceae</taxon>
        <taxon>Suessiales</taxon>
        <taxon>Symbiodiniaceae</taxon>
        <taxon>Symbiodinium</taxon>
    </lineage>
</organism>
<proteinExistence type="predicted"/>
<evidence type="ECO:0000313" key="1">
    <source>
        <dbReference type="EMBL" id="CAE7728831.1"/>
    </source>
</evidence>
<comment type="caution">
    <text evidence="1">The sequence shown here is derived from an EMBL/GenBank/DDBJ whole genome shotgun (WGS) entry which is preliminary data.</text>
</comment>
<reference evidence="1" key="1">
    <citation type="submission" date="2021-02" db="EMBL/GenBank/DDBJ databases">
        <authorList>
            <person name="Dougan E. K."/>
            <person name="Rhodes N."/>
            <person name="Thang M."/>
            <person name="Chan C."/>
        </authorList>
    </citation>
    <scope>NUCLEOTIDE SEQUENCE</scope>
</reference>
<keyword evidence="2" id="KW-1185">Reference proteome</keyword>
<protein>
    <submittedName>
        <fullName evidence="1">SCLY protein</fullName>
    </submittedName>
</protein>
<evidence type="ECO:0000313" key="2">
    <source>
        <dbReference type="Proteomes" id="UP000649617"/>
    </source>
</evidence>
<sequence length="130" mass="15283">MTMFAWLWTMPWAEERKIELTENQGFAAGQTGEYFRYKHIFHKKPSDEDFQHAQQVAEEVRCVVCAKILASLLGKARSFSEDDIADVLEGNTEYERTGDQVTDQMLKHKRGCNKHFKEGRRFPIRLREQD</sequence>
<dbReference type="AlphaFoldDB" id="A0A812XCG5"/>
<dbReference type="EMBL" id="CAJNIZ010045737">
    <property type="protein sequence ID" value="CAE7728831.1"/>
    <property type="molecule type" value="Genomic_DNA"/>
</dbReference>
<dbReference type="Proteomes" id="UP000649617">
    <property type="component" value="Unassembled WGS sequence"/>
</dbReference>
<dbReference type="OrthoDB" id="425386at2759"/>
<accession>A0A812XCG5</accession>
<name>A0A812XCG5_SYMPI</name>
<gene>
    <name evidence="1" type="primary">SCLY</name>
    <name evidence="1" type="ORF">SPIL2461_LOCUS20893</name>
</gene>